<name>A0ABT1RZA9_9FIRM</name>
<organism evidence="1 2">
    <name type="scientific">Neglectibacter timonensis</name>
    <dbReference type="NCBI Taxonomy" id="1776382"/>
    <lineage>
        <taxon>Bacteria</taxon>
        <taxon>Bacillati</taxon>
        <taxon>Bacillota</taxon>
        <taxon>Clostridia</taxon>
        <taxon>Eubacteriales</taxon>
        <taxon>Oscillospiraceae</taxon>
        <taxon>Neglectibacter</taxon>
    </lineage>
</organism>
<sequence>MDCKNKFGFDCRGCVREPDAPWGHCEIKACCEEKGCLHCGECEDFPCGALQKFAFDPEQGDQGKRLETCRCWQKGAKLC</sequence>
<dbReference type="InterPro" id="IPR024227">
    <property type="entry name" value="DUF3795"/>
</dbReference>
<proteinExistence type="predicted"/>
<comment type="caution">
    <text evidence="1">The sequence shown here is derived from an EMBL/GenBank/DDBJ whole genome shotgun (WGS) entry which is preliminary data.</text>
</comment>
<evidence type="ECO:0000313" key="1">
    <source>
        <dbReference type="EMBL" id="MCQ4840025.1"/>
    </source>
</evidence>
<keyword evidence="2" id="KW-1185">Reference proteome</keyword>
<accession>A0ABT1RZA9</accession>
<gene>
    <name evidence="1" type="ORF">NE695_08860</name>
</gene>
<dbReference type="Pfam" id="PF12675">
    <property type="entry name" value="DUF3795"/>
    <property type="match status" value="1"/>
</dbReference>
<reference evidence="1 2" key="1">
    <citation type="submission" date="2022-06" db="EMBL/GenBank/DDBJ databases">
        <title>Isolation of gut microbiota from human fecal samples.</title>
        <authorList>
            <person name="Pamer E.G."/>
            <person name="Barat B."/>
            <person name="Waligurski E."/>
            <person name="Medina S."/>
            <person name="Paddock L."/>
            <person name="Mostad J."/>
        </authorList>
    </citation>
    <scope>NUCLEOTIDE SEQUENCE [LARGE SCALE GENOMIC DNA]</scope>
    <source>
        <strain evidence="1 2">DFI.9.73</strain>
    </source>
</reference>
<dbReference type="EMBL" id="JANFZH010000017">
    <property type="protein sequence ID" value="MCQ4840025.1"/>
    <property type="molecule type" value="Genomic_DNA"/>
</dbReference>
<evidence type="ECO:0000313" key="2">
    <source>
        <dbReference type="Proteomes" id="UP001524473"/>
    </source>
</evidence>
<dbReference type="Proteomes" id="UP001524473">
    <property type="component" value="Unassembled WGS sequence"/>
</dbReference>
<protein>
    <submittedName>
        <fullName evidence="1">DUF3795 domain-containing protein</fullName>
    </submittedName>
</protein>